<protein>
    <recommendedName>
        <fullName evidence="1">SipL SPOCS domain-containing protein</fullName>
    </recommendedName>
</protein>
<dbReference type="Pfam" id="PF12673">
    <property type="entry name" value="SipL"/>
    <property type="match status" value="1"/>
</dbReference>
<organism evidence="2 3">
    <name type="scientific">Dendrosporobacter quercicolus</name>
    <dbReference type="NCBI Taxonomy" id="146817"/>
    <lineage>
        <taxon>Bacteria</taxon>
        <taxon>Bacillati</taxon>
        <taxon>Bacillota</taxon>
        <taxon>Negativicutes</taxon>
        <taxon>Selenomonadales</taxon>
        <taxon>Sporomusaceae</taxon>
        <taxon>Dendrosporobacter</taxon>
    </lineage>
</organism>
<proteinExistence type="predicted"/>
<dbReference type="InterPro" id="IPR024300">
    <property type="entry name" value="SipL_SPOCS_dom"/>
</dbReference>
<dbReference type="EMBL" id="FNHB01000007">
    <property type="protein sequence ID" value="SDM77845.1"/>
    <property type="molecule type" value="Genomic_DNA"/>
</dbReference>
<dbReference type="STRING" id="146817.SAMN04488502_10785"/>
<evidence type="ECO:0000313" key="2">
    <source>
        <dbReference type="EMBL" id="SDM77845.1"/>
    </source>
</evidence>
<evidence type="ECO:0000313" key="3">
    <source>
        <dbReference type="Proteomes" id="UP000214880"/>
    </source>
</evidence>
<reference evidence="2 3" key="1">
    <citation type="submission" date="2016-10" db="EMBL/GenBank/DDBJ databases">
        <authorList>
            <person name="de Groot N.N."/>
        </authorList>
    </citation>
    <scope>NUCLEOTIDE SEQUENCE [LARGE SCALE GENOMIC DNA]</scope>
    <source>
        <strain evidence="2 3">DSM 1736</strain>
    </source>
</reference>
<keyword evidence="3" id="KW-1185">Reference proteome</keyword>
<sequence>MEEDQQRSWKTKCLPPLGPQKVVMRQVIGECTKQKSIDVHMCVPRRKPGIEQIIDVFVKKVRISSVEIITDRVIVRGHFEVKAIYVACLPAQPVHAIEIRRVRFSVAVPIYGARRGMDAEANVFVEYVDYDCVDKWRLYKHKYNKHDDCDDDWDGHWKHKHHHDDCDDDWDGHWKHKHHHDDCDDDWDGHWKHKHHHDDCDDDWDGHWKHKHHHGGREFDVSVILGITAKVMADREVVLNHQSPMPGLPVKPKG</sequence>
<gene>
    <name evidence="2" type="ORF">SAMN04488502_10785</name>
</gene>
<dbReference type="AlphaFoldDB" id="A0A1G9W197"/>
<name>A0A1G9W197_9FIRM</name>
<dbReference type="Proteomes" id="UP000214880">
    <property type="component" value="Unassembled WGS sequence"/>
</dbReference>
<evidence type="ECO:0000259" key="1">
    <source>
        <dbReference type="Pfam" id="PF12673"/>
    </source>
</evidence>
<accession>A0A1G9W197</accession>
<feature type="domain" description="SipL SPOCS" evidence="1">
    <location>
        <begin position="50"/>
        <end position="132"/>
    </location>
</feature>
<dbReference type="OrthoDB" id="2081488at2"/>
<dbReference type="RefSeq" id="WP_092074112.1">
    <property type="nucleotide sequence ID" value="NZ_FNHB01000007.1"/>
</dbReference>